<dbReference type="EMBL" id="FOAN01000008">
    <property type="protein sequence ID" value="SEM17166.1"/>
    <property type="molecule type" value="Genomic_DNA"/>
</dbReference>
<evidence type="ECO:0000313" key="2">
    <source>
        <dbReference type="Proteomes" id="UP000199664"/>
    </source>
</evidence>
<proteinExistence type="predicted"/>
<dbReference type="Proteomes" id="UP000199664">
    <property type="component" value="Unassembled WGS sequence"/>
</dbReference>
<dbReference type="STRING" id="1036779.SAMN04515666_10838"/>
<accession>A0A1H7W6J6</accession>
<organism evidence="1 2">
    <name type="scientific">Bosea lupini</name>
    <dbReference type="NCBI Taxonomy" id="1036779"/>
    <lineage>
        <taxon>Bacteria</taxon>
        <taxon>Pseudomonadati</taxon>
        <taxon>Pseudomonadota</taxon>
        <taxon>Alphaproteobacteria</taxon>
        <taxon>Hyphomicrobiales</taxon>
        <taxon>Boseaceae</taxon>
        <taxon>Bosea</taxon>
    </lineage>
</organism>
<evidence type="ECO:0000313" key="1">
    <source>
        <dbReference type="EMBL" id="SEM17166.1"/>
    </source>
</evidence>
<gene>
    <name evidence="1" type="ORF">SAMN04515666_10838</name>
</gene>
<reference evidence="2" key="1">
    <citation type="submission" date="2016-10" db="EMBL/GenBank/DDBJ databases">
        <authorList>
            <person name="Varghese N."/>
            <person name="Submissions S."/>
        </authorList>
    </citation>
    <scope>NUCLEOTIDE SEQUENCE [LARGE SCALE GENOMIC DNA]</scope>
    <source>
        <strain evidence="2">LMG 26383,CCUG 61248,R- 45681</strain>
    </source>
</reference>
<name>A0A1H7W6J6_9HYPH</name>
<sequence length="93" mass="10764">MVGTALRLPPAMFVRRSLYRIWNRQVLRCLPISGIQVELKTLPNRRRQLDILPIVGDASYHKTLDLTLERKTKRRHPFGSATSIILMGKCHNE</sequence>
<protein>
    <submittedName>
        <fullName evidence="1">Uncharacterized protein</fullName>
    </submittedName>
</protein>
<dbReference type="AlphaFoldDB" id="A0A1H7W6J6"/>
<keyword evidence="2" id="KW-1185">Reference proteome</keyword>